<comment type="caution">
    <text evidence="4">The sequence shown here is derived from an EMBL/GenBank/DDBJ whole genome shotgun (WGS) entry which is preliminary data.</text>
</comment>
<dbReference type="GO" id="GO:0005730">
    <property type="term" value="C:nucleolus"/>
    <property type="evidence" value="ECO:0007669"/>
    <property type="project" value="UniProtKB-SubCell"/>
</dbReference>
<protein>
    <submittedName>
        <fullName evidence="4">Exosome complex component CSL4</fullName>
    </submittedName>
</protein>
<dbReference type="GO" id="GO:0005737">
    <property type="term" value="C:cytoplasm"/>
    <property type="evidence" value="ECO:0007669"/>
    <property type="project" value="TreeGrafter"/>
</dbReference>
<evidence type="ECO:0000259" key="3">
    <source>
        <dbReference type="Pfam" id="PF14382"/>
    </source>
</evidence>
<dbReference type="InterPro" id="IPR039771">
    <property type="entry name" value="Csl4"/>
</dbReference>
<dbReference type="AlphaFoldDB" id="A0A5N5T3J1"/>
<reference evidence="4 5" key="1">
    <citation type="journal article" date="2019" name="PLoS Biol.">
        <title>Sex chromosomes control vertical transmission of feminizing Wolbachia symbionts in an isopod.</title>
        <authorList>
            <person name="Becking T."/>
            <person name="Chebbi M.A."/>
            <person name="Giraud I."/>
            <person name="Moumen B."/>
            <person name="Laverre T."/>
            <person name="Caubet Y."/>
            <person name="Peccoud J."/>
            <person name="Gilbert C."/>
            <person name="Cordaux R."/>
        </authorList>
    </citation>
    <scope>NUCLEOTIDE SEQUENCE [LARGE SCALE GENOMIC DNA]</scope>
    <source>
        <strain evidence="4">ANa2</strain>
        <tissue evidence="4">Whole body excluding digestive tract and cuticle</tissue>
    </source>
</reference>
<feature type="domain" description="Exosome complex component N-terminal" evidence="3">
    <location>
        <begin position="9"/>
        <end position="47"/>
    </location>
</feature>
<evidence type="ECO:0000313" key="4">
    <source>
        <dbReference type="EMBL" id="KAB7501084.1"/>
    </source>
</evidence>
<gene>
    <name evidence="4" type="primary">EXOSC1</name>
    <name evidence="4" type="ORF">Anas_06060</name>
</gene>
<accession>A0A5N5T3J1</accession>
<proteinExistence type="predicted"/>
<keyword evidence="2" id="KW-0271">Exosome</keyword>
<evidence type="ECO:0000256" key="1">
    <source>
        <dbReference type="ARBA" id="ARBA00004604"/>
    </source>
</evidence>
<dbReference type="SUPFAM" id="SSF50249">
    <property type="entry name" value="Nucleic acid-binding proteins"/>
    <property type="match status" value="1"/>
</dbReference>
<dbReference type="GO" id="GO:0000176">
    <property type="term" value="C:nuclear exosome (RNase complex)"/>
    <property type="evidence" value="ECO:0007669"/>
    <property type="project" value="TreeGrafter"/>
</dbReference>
<dbReference type="SUPFAM" id="SSF110324">
    <property type="entry name" value="Ribosomal L27 protein-like"/>
    <property type="match status" value="1"/>
</dbReference>
<dbReference type="PANTHER" id="PTHR12686">
    <property type="entry name" value="3'-5' EXORIBONUCLEASE CSL4-RELATED"/>
    <property type="match status" value="1"/>
</dbReference>
<comment type="subcellular location">
    <subcellularLocation>
        <location evidence="1">Nucleus</location>
        <location evidence="1">Nucleolus</location>
    </subcellularLocation>
</comment>
<keyword evidence="5" id="KW-1185">Reference proteome</keyword>
<dbReference type="Gene3D" id="2.40.50.140">
    <property type="entry name" value="Nucleic acid-binding proteins"/>
    <property type="match status" value="1"/>
</dbReference>
<sequence>MPEGNGHLLCVPGERLCESNETFIGGEGTYTLNGYIFASVAGKVEQDVRDKITLIKVSRGGETSVMPEVGSIITGRVLSVNQLQANISILAVGENMLHTPFQGTLKKVNVRQHEIDRW</sequence>
<evidence type="ECO:0000256" key="2">
    <source>
        <dbReference type="ARBA" id="ARBA00022835"/>
    </source>
</evidence>
<evidence type="ECO:0000313" key="5">
    <source>
        <dbReference type="Proteomes" id="UP000326759"/>
    </source>
</evidence>
<dbReference type="Gene3D" id="2.40.50.100">
    <property type="match status" value="1"/>
</dbReference>
<organism evidence="4 5">
    <name type="scientific">Armadillidium nasatum</name>
    <dbReference type="NCBI Taxonomy" id="96803"/>
    <lineage>
        <taxon>Eukaryota</taxon>
        <taxon>Metazoa</taxon>
        <taxon>Ecdysozoa</taxon>
        <taxon>Arthropoda</taxon>
        <taxon>Crustacea</taxon>
        <taxon>Multicrustacea</taxon>
        <taxon>Malacostraca</taxon>
        <taxon>Eumalacostraca</taxon>
        <taxon>Peracarida</taxon>
        <taxon>Isopoda</taxon>
        <taxon>Oniscidea</taxon>
        <taxon>Crinocheta</taxon>
        <taxon>Armadillidiidae</taxon>
        <taxon>Armadillidium</taxon>
    </lineage>
</organism>
<dbReference type="GO" id="GO:0006396">
    <property type="term" value="P:RNA processing"/>
    <property type="evidence" value="ECO:0007669"/>
    <property type="project" value="InterPro"/>
</dbReference>
<dbReference type="Pfam" id="PF14382">
    <property type="entry name" value="ECR1_N"/>
    <property type="match status" value="1"/>
</dbReference>
<dbReference type="InterPro" id="IPR025721">
    <property type="entry name" value="Exosome_cplx_N_dom"/>
</dbReference>
<dbReference type="EMBL" id="SEYY01011776">
    <property type="protein sequence ID" value="KAB7501084.1"/>
    <property type="molecule type" value="Genomic_DNA"/>
</dbReference>
<name>A0A5N5T3J1_9CRUS</name>
<dbReference type="Proteomes" id="UP000326759">
    <property type="component" value="Unassembled WGS sequence"/>
</dbReference>
<dbReference type="PANTHER" id="PTHR12686:SF8">
    <property type="entry name" value="EXOSOME COMPLEX COMPONENT CSL4"/>
    <property type="match status" value="1"/>
</dbReference>
<dbReference type="InterPro" id="IPR012340">
    <property type="entry name" value="NA-bd_OB-fold"/>
</dbReference>
<dbReference type="OrthoDB" id="440760at2759"/>